<keyword evidence="3" id="KW-1185">Reference proteome</keyword>
<name>A0ABT6HTY1_9ACTN</name>
<protein>
    <recommendedName>
        <fullName evidence="4">Nitroreductase</fullName>
    </recommendedName>
</protein>
<feature type="region of interest" description="Disordered" evidence="1">
    <location>
        <begin position="14"/>
        <end position="38"/>
    </location>
</feature>
<feature type="compositionally biased region" description="Pro residues" evidence="1">
    <location>
        <begin position="19"/>
        <end position="32"/>
    </location>
</feature>
<evidence type="ECO:0000313" key="3">
    <source>
        <dbReference type="Proteomes" id="UP001223144"/>
    </source>
</evidence>
<dbReference type="SUPFAM" id="SSF55469">
    <property type="entry name" value="FMN-dependent nitroreductase-like"/>
    <property type="match status" value="1"/>
</dbReference>
<proteinExistence type="predicted"/>
<comment type="caution">
    <text evidence="2">The sequence shown here is derived from an EMBL/GenBank/DDBJ whole genome shotgun (WGS) entry which is preliminary data.</text>
</comment>
<gene>
    <name evidence="2" type="ORF">QCN29_25935</name>
</gene>
<dbReference type="EMBL" id="JARWBG010000037">
    <property type="protein sequence ID" value="MDH2392160.1"/>
    <property type="molecule type" value="Genomic_DNA"/>
</dbReference>
<organism evidence="2 3">
    <name type="scientific">Streptomyces chengmaiensis</name>
    <dbReference type="NCBI Taxonomy" id="3040919"/>
    <lineage>
        <taxon>Bacteria</taxon>
        <taxon>Bacillati</taxon>
        <taxon>Actinomycetota</taxon>
        <taxon>Actinomycetes</taxon>
        <taxon>Kitasatosporales</taxon>
        <taxon>Streptomycetaceae</taxon>
        <taxon>Streptomyces</taxon>
    </lineage>
</organism>
<accession>A0ABT6HTY1</accession>
<evidence type="ECO:0000313" key="2">
    <source>
        <dbReference type="EMBL" id="MDH2392160.1"/>
    </source>
</evidence>
<evidence type="ECO:0008006" key="4">
    <source>
        <dbReference type="Google" id="ProtNLM"/>
    </source>
</evidence>
<dbReference type="RefSeq" id="WP_279931173.1">
    <property type="nucleotide sequence ID" value="NZ_JARWBG010000037.1"/>
</dbReference>
<evidence type="ECO:0000256" key="1">
    <source>
        <dbReference type="SAM" id="MobiDB-lite"/>
    </source>
</evidence>
<dbReference type="Proteomes" id="UP001223144">
    <property type="component" value="Unassembled WGS sequence"/>
</dbReference>
<dbReference type="Gene3D" id="3.40.109.10">
    <property type="entry name" value="NADH Oxidase"/>
    <property type="match status" value="1"/>
</dbReference>
<sequence>MPLIDIGRLTEDLLTAPPASTPPATHEPPPRAPVAVPGSPVEALRRRGAVRAWSHEPLDGTLLPRALDYAREQDARLWQPAFPELPSPVATVLAHSVEGLPRGVYRYGAGAPGPTPEPGELPPLEDLVLQLEFARAPAVVVVHGDLATAVARYGVTGHRQLLARGAAFAHSVWLASLCGGAVGSVFAGVLSAAGRNHLGLDGAGRAQLLGLALGRPRRSASPEGGSRR</sequence>
<dbReference type="InterPro" id="IPR000415">
    <property type="entry name" value="Nitroreductase-like"/>
</dbReference>
<reference evidence="2 3" key="1">
    <citation type="submission" date="2023-04" db="EMBL/GenBank/DDBJ databases">
        <title>Streptomyces chengmaiensis sp. nov. isolated from the stem of mangrove plant in Hainan.</title>
        <authorList>
            <person name="Huang X."/>
            <person name="Zhou S."/>
            <person name="Chu X."/>
            <person name="Xie Y."/>
            <person name="Lin Y."/>
        </authorList>
    </citation>
    <scope>NUCLEOTIDE SEQUENCE [LARGE SCALE GENOMIC DNA]</scope>
    <source>
        <strain evidence="2 3">HNM0663</strain>
    </source>
</reference>